<keyword evidence="1" id="KW-0472">Membrane</keyword>
<dbReference type="Proteomes" id="UP000600139">
    <property type="component" value="Unassembled WGS sequence"/>
</dbReference>
<dbReference type="AlphaFoldDB" id="A0A934R4U7"/>
<evidence type="ECO:0000313" key="2">
    <source>
        <dbReference type="EMBL" id="MBK1815290.1"/>
    </source>
</evidence>
<reference evidence="2" key="1">
    <citation type="submission" date="2021-01" db="EMBL/GenBank/DDBJ databases">
        <title>Modified the classification status of verrucomicrobia.</title>
        <authorList>
            <person name="Feng X."/>
        </authorList>
    </citation>
    <scope>NUCLEOTIDE SEQUENCE</scope>
    <source>
        <strain evidence="2">JCM 18052</strain>
    </source>
</reference>
<dbReference type="EMBL" id="JAENIK010000008">
    <property type="protein sequence ID" value="MBK1815290.1"/>
    <property type="molecule type" value="Genomic_DNA"/>
</dbReference>
<keyword evidence="1" id="KW-0812">Transmembrane</keyword>
<proteinExistence type="predicted"/>
<protein>
    <submittedName>
        <fullName evidence="2">Uncharacterized protein</fullName>
    </submittedName>
</protein>
<comment type="caution">
    <text evidence="2">The sequence shown here is derived from an EMBL/GenBank/DDBJ whole genome shotgun (WGS) entry which is preliminary data.</text>
</comment>
<name>A0A934R4U7_9BACT</name>
<evidence type="ECO:0000256" key="1">
    <source>
        <dbReference type="SAM" id="Phobius"/>
    </source>
</evidence>
<accession>A0A934R4U7</accession>
<feature type="transmembrane region" description="Helical" evidence="1">
    <location>
        <begin position="6"/>
        <end position="28"/>
    </location>
</feature>
<sequence length="178" mass="20359">MNLYRQSIAFFGIALPLVAAFAVVGLCYHLKTRVVRSYENKMTNYKTYEMGRLAGLEIEGQVTRQRSHIDRWTKQLAEETASTLTTQLREITETLPNKEIQQTAFEPTKAKAGFGAVSAQNSSQIRIAFRGTFRTMQKAFLELETRMPQLQLQELRIEPNATQSSLLNFQVSYTAWEN</sequence>
<keyword evidence="1" id="KW-1133">Transmembrane helix</keyword>
<gene>
    <name evidence="2" type="ORF">JIN84_06680</name>
</gene>
<dbReference type="RefSeq" id="WP_200350256.1">
    <property type="nucleotide sequence ID" value="NZ_BAABHZ010000012.1"/>
</dbReference>
<evidence type="ECO:0000313" key="3">
    <source>
        <dbReference type="Proteomes" id="UP000600139"/>
    </source>
</evidence>
<keyword evidence="3" id="KW-1185">Reference proteome</keyword>
<organism evidence="2 3">
    <name type="scientific">Luteolibacter yonseiensis</name>
    <dbReference type="NCBI Taxonomy" id="1144680"/>
    <lineage>
        <taxon>Bacteria</taxon>
        <taxon>Pseudomonadati</taxon>
        <taxon>Verrucomicrobiota</taxon>
        <taxon>Verrucomicrobiia</taxon>
        <taxon>Verrucomicrobiales</taxon>
        <taxon>Verrucomicrobiaceae</taxon>
        <taxon>Luteolibacter</taxon>
    </lineage>
</organism>